<sequence>MGRSKFVQVDLKDIYKGDLEVEVDRYKNEVRKITPRNRKLISLVKVGEEIIWKKSGNSRCINLLLFLTSSDKMIVILNTRSDGQKQYVNIVYDPTVSEGEETSFIESRGKRTTYIGLLPLIIEMNEELGSMEKYRNEIFGVELNIKDKFDGWYYKHTMSSYIAHSRKSKPVLNYATYEPNEMELFVKITDNHRSIWLANPSRENRMNFCKKVEVYLKHTSLKLMRLTLVEGQQVYYKYNFISSRWVVTDKKQFVEMIRYLGFNEVLNSNQERIESGLPIGSEGEGMDDRRANPDKSEANKTGNVYVNVDVGVPSVEDKDTDERAATGVSVAEEQRDKEPDTKSEVPTHEWDTKPEVPTHEAGIKAGESMDKKKEDDESEEEEITIPSLNIWDISEEDFYFIKRKMSLLRIITMVPKRKIKVEKLYFNDYSYRYINSYDFKIDFIKWKNTFHITETMVKYNDRKNYFTHYLDKERGEVVWKTYTQDEFYRKIIDEIKYFDSDNVVRCHHFALLDDISEIAEEPNYKKLINII</sequence>
<dbReference type="AlphaFoldDB" id="A0A976M6B8"/>
<accession>A0A976M6B8</accession>
<evidence type="ECO:0000313" key="3">
    <source>
        <dbReference type="Proteomes" id="UP000244803"/>
    </source>
</evidence>
<organism evidence="2 3">
    <name type="scientific">Theileria orientalis</name>
    <dbReference type="NCBI Taxonomy" id="68886"/>
    <lineage>
        <taxon>Eukaryota</taxon>
        <taxon>Sar</taxon>
        <taxon>Alveolata</taxon>
        <taxon>Apicomplexa</taxon>
        <taxon>Aconoidasida</taxon>
        <taxon>Piroplasmida</taxon>
        <taxon>Theileriidae</taxon>
        <taxon>Theileria</taxon>
    </lineage>
</organism>
<gene>
    <name evidence="2" type="ORF">MACJ_000436</name>
</gene>
<feature type="compositionally biased region" description="Basic and acidic residues" evidence="1">
    <location>
        <begin position="332"/>
        <end position="375"/>
    </location>
</feature>
<dbReference type="EMBL" id="CP056065">
    <property type="protein sequence ID" value="UKJ87994.2"/>
    <property type="molecule type" value="Genomic_DNA"/>
</dbReference>
<evidence type="ECO:0000313" key="2">
    <source>
        <dbReference type="EMBL" id="UKJ87994.2"/>
    </source>
</evidence>
<dbReference type="OrthoDB" id="10507691at2759"/>
<dbReference type="Proteomes" id="UP000244803">
    <property type="component" value="Chromosome 1"/>
</dbReference>
<protein>
    <submittedName>
        <fullName evidence="2">Uncharacterized protein</fullName>
    </submittedName>
</protein>
<reference evidence="2" key="1">
    <citation type="submission" date="2022-07" db="EMBL/GenBank/DDBJ databases">
        <title>Evaluation of T. orientalis genome assembly methods using nanopore sequencing and analysis of variation between genomes.</title>
        <authorList>
            <person name="Yam J."/>
            <person name="Micallef M.L."/>
            <person name="Liu M."/>
            <person name="Djordjevic S.P."/>
            <person name="Bogema D.R."/>
            <person name="Jenkins C."/>
        </authorList>
    </citation>
    <scope>NUCLEOTIDE SEQUENCE</scope>
    <source>
        <strain evidence="2">Fish Creek</strain>
    </source>
</reference>
<feature type="region of interest" description="Disordered" evidence="1">
    <location>
        <begin position="275"/>
        <end position="381"/>
    </location>
</feature>
<feature type="compositionally biased region" description="Basic and acidic residues" evidence="1">
    <location>
        <begin position="315"/>
        <end position="324"/>
    </location>
</feature>
<name>A0A976M6B8_THEOR</name>
<evidence type="ECO:0000256" key="1">
    <source>
        <dbReference type="SAM" id="MobiDB-lite"/>
    </source>
</evidence>
<proteinExistence type="predicted"/>
<dbReference type="Pfam" id="PF04385">
    <property type="entry name" value="FAINT"/>
    <property type="match status" value="1"/>
</dbReference>
<dbReference type="InterPro" id="IPR007480">
    <property type="entry name" value="DUF529"/>
</dbReference>
<feature type="compositionally biased region" description="Basic and acidic residues" evidence="1">
    <location>
        <begin position="286"/>
        <end position="298"/>
    </location>
</feature>